<dbReference type="EMBL" id="LXFE01000720">
    <property type="protein sequence ID" value="OLL24587.1"/>
    <property type="molecule type" value="Genomic_DNA"/>
</dbReference>
<reference evidence="6 7" key="1">
    <citation type="submission" date="2016-04" db="EMBL/GenBank/DDBJ databases">
        <title>Evolutionary innovation and constraint leading to complex multicellularity in the Ascomycota.</title>
        <authorList>
            <person name="Cisse O."/>
            <person name="Nguyen A."/>
            <person name="Hewitt D.A."/>
            <person name="Jedd G."/>
            <person name="Stajich J.E."/>
        </authorList>
    </citation>
    <scope>NUCLEOTIDE SEQUENCE [LARGE SCALE GENOMIC DNA]</scope>
    <source>
        <strain evidence="6 7">DAH-3</strain>
    </source>
</reference>
<dbReference type="OMA" id="FWCLEHD"/>
<dbReference type="NCBIfam" id="TIGR00401">
    <property type="entry name" value="msrA"/>
    <property type="match status" value="1"/>
</dbReference>
<comment type="similarity">
    <text evidence="1">Belongs to the MsrA Met sulfoxide reductase family.</text>
</comment>
<dbReference type="SUPFAM" id="SSF55068">
    <property type="entry name" value="Peptide methionine sulfoxide reductase"/>
    <property type="match status" value="1"/>
</dbReference>
<dbReference type="GO" id="GO:0008113">
    <property type="term" value="F:peptide-methionine (S)-S-oxide reductase activity"/>
    <property type="evidence" value="ECO:0007669"/>
    <property type="project" value="UniProtKB-EC"/>
</dbReference>
<evidence type="ECO:0000256" key="4">
    <source>
        <dbReference type="ARBA" id="ARBA00030643"/>
    </source>
</evidence>
<evidence type="ECO:0000313" key="6">
    <source>
        <dbReference type="EMBL" id="OLL24587.1"/>
    </source>
</evidence>
<gene>
    <name evidence="6" type="ORF">NEOLI_003341</name>
</gene>
<dbReference type="STRING" id="1198029.A0A1U7LPK8"/>
<evidence type="ECO:0000313" key="7">
    <source>
        <dbReference type="Proteomes" id="UP000186594"/>
    </source>
</evidence>
<accession>A0A1U7LPK8</accession>
<dbReference type="AlphaFoldDB" id="A0A1U7LPK8"/>
<keyword evidence="7" id="KW-1185">Reference proteome</keyword>
<dbReference type="Gene3D" id="3.30.1060.10">
    <property type="entry name" value="Peptide methionine sulphoxide reductase MsrA"/>
    <property type="match status" value="1"/>
</dbReference>
<evidence type="ECO:0000256" key="3">
    <source>
        <dbReference type="ARBA" id="ARBA00023002"/>
    </source>
</evidence>
<dbReference type="Proteomes" id="UP000186594">
    <property type="component" value="Unassembled WGS sequence"/>
</dbReference>
<proteinExistence type="inferred from homology"/>
<organism evidence="6 7">
    <name type="scientific">Neolecta irregularis (strain DAH-3)</name>
    <dbReference type="NCBI Taxonomy" id="1198029"/>
    <lineage>
        <taxon>Eukaryota</taxon>
        <taxon>Fungi</taxon>
        <taxon>Dikarya</taxon>
        <taxon>Ascomycota</taxon>
        <taxon>Taphrinomycotina</taxon>
        <taxon>Neolectales</taxon>
        <taxon>Neolectaceae</taxon>
        <taxon>Neolecta</taxon>
    </lineage>
</organism>
<dbReference type="PANTHER" id="PTHR43774">
    <property type="entry name" value="PEPTIDE METHIONINE SULFOXIDE REDUCTASE"/>
    <property type="match status" value="1"/>
</dbReference>
<dbReference type="PANTHER" id="PTHR43774:SF1">
    <property type="entry name" value="PEPTIDE METHIONINE SULFOXIDE REDUCTASE MSRA 2"/>
    <property type="match status" value="1"/>
</dbReference>
<evidence type="ECO:0000256" key="2">
    <source>
        <dbReference type="ARBA" id="ARBA00012502"/>
    </source>
</evidence>
<protein>
    <recommendedName>
        <fullName evidence="2">peptide-methionine (S)-S-oxide reductase</fullName>
        <ecNumber evidence="2">1.8.4.11</ecNumber>
    </recommendedName>
    <alternativeName>
        <fullName evidence="4">Peptide-methionine (S)-S-oxide reductase</fullName>
    </alternativeName>
</protein>
<dbReference type="InterPro" id="IPR036509">
    <property type="entry name" value="Met_Sox_Rdtase_MsrA_sf"/>
</dbReference>
<dbReference type="OrthoDB" id="77405at2759"/>
<dbReference type="HAMAP" id="MF_01401">
    <property type="entry name" value="MsrA"/>
    <property type="match status" value="1"/>
</dbReference>
<keyword evidence="3" id="KW-0560">Oxidoreductase</keyword>
<comment type="caution">
    <text evidence="6">The sequence shown here is derived from an EMBL/GenBank/DDBJ whole genome shotgun (WGS) entry which is preliminary data.</text>
</comment>
<name>A0A1U7LPK8_NEOID</name>
<dbReference type="Pfam" id="PF01625">
    <property type="entry name" value="PMSR"/>
    <property type="match status" value="1"/>
</dbReference>
<sequence length="171" mass="19720">MLRFVSRLAPMSTTNISADSKFNHFTAANGCFWGPEHMYRKHYTGKGLVDIRVGYIGGTSKNPTYKQVCSGATGHAEAFRLTFDPKKVLYDELVEFFFRMHDASQLNRQGADTGTQYRSAIFYHNDEQKTIAEQVLKMVQEKPFYKSKRIVTEIVPASTWYEAEDYHQQVR</sequence>
<dbReference type="InterPro" id="IPR002569">
    <property type="entry name" value="Met_Sox_Rdtase_MsrA_dom"/>
</dbReference>
<evidence type="ECO:0000256" key="1">
    <source>
        <dbReference type="ARBA" id="ARBA00005591"/>
    </source>
</evidence>
<feature type="domain" description="Peptide methionine sulphoxide reductase MsrA" evidence="5">
    <location>
        <begin position="26"/>
        <end position="169"/>
    </location>
</feature>
<dbReference type="EC" id="1.8.4.11" evidence="2"/>
<evidence type="ECO:0000259" key="5">
    <source>
        <dbReference type="Pfam" id="PF01625"/>
    </source>
</evidence>